<dbReference type="EMBL" id="PDNA01000084">
    <property type="protein sequence ID" value="PGH15275.1"/>
    <property type="molecule type" value="Genomic_DNA"/>
</dbReference>
<evidence type="ECO:0000256" key="3">
    <source>
        <dbReference type="ARBA" id="ARBA00023002"/>
    </source>
</evidence>
<keyword evidence="3" id="KW-0560">Oxidoreductase</keyword>
<evidence type="ECO:0000256" key="1">
    <source>
        <dbReference type="ARBA" id="ARBA00005725"/>
    </source>
</evidence>
<name>A0A2B7Y253_POLH7</name>
<dbReference type="PANTHER" id="PTHR47706">
    <property type="entry name" value="NMRA-LIKE FAMILY PROTEIN"/>
    <property type="match status" value="1"/>
</dbReference>
<dbReference type="GO" id="GO:0016491">
    <property type="term" value="F:oxidoreductase activity"/>
    <property type="evidence" value="ECO:0007669"/>
    <property type="project" value="UniProtKB-KW"/>
</dbReference>
<protein>
    <recommendedName>
        <fullName evidence="6">NmrA-like domain-containing protein</fullName>
    </recommendedName>
</protein>
<dbReference type="Proteomes" id="UP000224634">
    <property type="component" value="Unassembled WGS sequence"/>
</dbReference>
<dbReference type="OrthoDB" id="419598at2759"/>
<accession>A0A2B7Y253</accession>
<sequence length="320" mass="36240">MSSSEDTRPAVAIAGAGDVAKFFVEELLKDGRYRIIVLSRAERPWFIRPSVSLHITDYTHPSILSILTTTLPIALFSFIHSDEPQFYNPVHAALLSACTASPTCHKLIPSEYGGNITNFPNLPRFYTPTHSEVRNLLRAQEKVKWTLVNGGWFMDYFLPAEKSYMKPLPGVWPIDLQRSKALILGTGEEKIGWTAARDVAKALVRLVEVDELEEYTYIAGEIGTWNAAIQLLEDFRVQHHNLPKFSHRKKSVAEIEQEIKDRQSDTSGLLKVSEMDEWNVAGASAVPWSEVERQREKFFKGIKFRAIRELLEDGEKVGIV</sequence>
<dbReference type="InterPro" id="IPR036291">
    <property type="entry name" value="NAD(P)-bd_dom_sf"/>
</dbReference>
<evidence type="ECO:0000256" key="2">
    <source>
        <dbReference type="ARBA" id="ARBA00022857"/>
    </source>
</evidence>
<evidence type="ECO:0000313" key="4">
    <source>
        <dbReference type="EMBL" id="PGH15275.1"/>
    </source>
</evidence>
<comment type="similarity">
    <text evidence="1">Belongs to the NmrA-type oxidoreductase family. Isoflavone reductase subfamily.</text>
</comment>
<gene>
    <name evidence="4" type="ORF">AJ80_05628</name>
</gene>
<dbReference type="AlphaFoldDB" id="A0A2B7Y253"/>
<dbReference type="Gene3D" id="3.40.50.720">
    <property type="entry name" value="NAD(P)-binding Rossmann-like Domain"/>
    <property type="match status" value="1"/>
</dbReference>
<dbReference type="PANTHER" id="PTHR47706:SF4">
    <property type="entry name" value="NMRA-LIKE DOMAIN-CONTAINING PROTEIN"/>
    <property type="match status" value="1"/>
</dbReference>
<keyword evidence="5" id="KW-1185">Reference proteome</keyword>
<evidence type="ECO:0000313" key="5">
    <source>
        <dbReference type="Proteomes" id="UP000224634"/>
    </source>
</evidence>
<proteinExistence type="inferred from homology"/>
<evidence type="ECO:0008006" key="6">
    <source>
        <dbReference type="Google" id="ProtNLM"/>
    </source>
</evidence>
<dbReference type="InterPro" id="IPR051609">
    <property type="entry name" value="NmrA/Isoflavone_reductase-like"/>
</dbReference>
<organism evidence="4 5">
    <name type="scientific">Polytolypa hystricis (strain UAMH7299)</name>
    <dbReference type="NCBI Taxonomy" id="1447883"/>
    <lineage>
        <taxon>Eukaryota</taxon>
        <taxon>Fungi</taxon>
        <taxon>Dikarya</taxon>
        <taxon>Ascomycota</taxon>
        <taxon>Pezizomycotina</taxon>
        <taxon>Eurotiomycetes</taxon>
        <taxon>Eurotiomycetidae</taxon>
        <taxon>Onygenales</taxon>
        <taxon>Onygenales incertae sedis</taxon>
        <taxon>Polytolypa</taxon>
    </lineage>
</organism>
<dbReference type="SUPFAM" id="SSF51735">
    <property type="entry name" value="NAD(P)-binding Rossmann-fold domains"/>
    <property type="match status" value="1"/>
</dbReference>
<reference evidence="4 5" key="1">
    <citation type="submission" date="2017-10" db="EMBL/GenBank/DDBJ databases">
        <title>Comparative genomics in systemic dimorphic fungi from Ajellomycetaceae.</title>
        <authorList>
            <person name="Munoz J.F."/>
            <person name="Mcewen J.G."/>
            <person name="Clay O.K."/>
            <person name="Cuomo C.A."/>
        </authorList>
    </citation>
    <scope>NUCLEOTIDE SEQUENCE [LARGE SCALE GENOMIC DNA]</scope>
    <source>
        <strain evidence="4 5">UAMH7299</strain>
    </source>
</reference>
<keyword evidence="2" id="KW-0521">NADP</keyword>
<comment type="caution">
    <text evidence="4">The sequence shown here is derived from an EMBL/GenBank/DDBJ whole genome shotgun (WGS) entry which is preliminary data.</text>
</comment>